<dbReference type="EMBL" id="BK010601">
    <property type="protein sequence ID" value="DAC75241.1"/>
    <property type="molecule type" value="Genomic_DNA"/>
</dbReference>
<reference evidence="1" key="8">
    <citation type="journal article" date="2018" name="J. ISSAAS">
        <title>In Silico Identification of Three Types of Integrative and Conjugative Elements (ICEs) in Elizabethkingia anophelis Strains Isolated from Around the World.</title>
        <authorList>
            <person name="Xu J."/>
            <person name="Pei D."/>
            <person name="Nicholson A."/>
            <person name="Lan Y."/>
            <person name="Xia Q."/>
        </authorList>
    </citation>
    <scope>NUCLEOTIDE SEQUENCE</scope>
</reference>
<reference evidence="1" key="6">
    <citation type="journal article" date="2017" name="Nat. Commun.">
        <title>Evolutionary dynamics and genomic features of the Elizabethkingia anophelis 2015 to 2016 Wisconsin outbreak strain.</title>
        <authorList>
            <person name="Perrin A."/>
            <person name="Larsonneur E."/>
            <person name="Nicholson A.C."/>
            <person name="Edwards D.J."/>
            <person name="Gundlach K.M."/>
            <person name="Whitney A.M."/>
            <person name="Gulvik C.A."/>
            <person name="Bell M.E."/>
            <person name="Rendueles O."/>
            <person name="Cury J."/>
            <person name="Hugon P."/>
            <person name="Clermont D."/>
            <person name="Enouf V."/>
            <person name="Loparev V."/>
            <person name="Juieng P."/>
            <person name="Monson T."/>
            <person name="Warshauer D."/>
            <person name="Elbadawi L.I."/>
            <person name="Walters M.S."/>
            <person name="Crist M.B."/>
            <person name="Noble-Wang J."/>
            <person name="Borlaug G."/>
            <person name="Rocha E.P.C."/>
            <person name="Criscuolo A."/>
            <person name="Touchon M."/>
            <person name="Davis J.P."/>
            <person name="Holt K.E."/>
            <person name="McQuiston J.R."/>
            <person name="Brisse S."/>
        </authorList>
    </citation>
    <scope>NUCLEOTIDE SEQUENCE</scope>
</reference>
<sequence>MKIKNPANLSSAGIVPNTDQISKHFVEDLGKLSNLCVTLKKYNE</sequence>
<gene>
    <name evidence="1" type="primary">ICEEaII(7)_F3543_93458_93324</name>
</gene>
<reference evidence="1" key="4">
    <citation type="journal article" date="2016" name="Sci. Rep.">
        <title>Genomic epidemiology and global diversity of the emerging bacterial pathogen Elizabethkingia anophelis.</title>
        <authorList>
            <person name="Breurec S."/>
            <person name="Criscuolo A."/>
            <person name="Diancourt L."/>
            <person name="Rendueles O."/>
            <person name="Vandenbogaert M."/>
            <person name="Passet V."/>
            <person name="Caro V."/>
            <person name="Rocha E.P."/>
            <person name="Touchon M."/>
            <person name="Brisse S."/>
        </authorList>
    </citation>
    <scope>NUCLEOTIDE SEQUENCE</scope>
</reference>
<reference evidence="1" key="1">
    <citation type="journal article" date="2014" name="Genome Biol. Evol.">
        <title>Comparative genomic analysis of malaria mosquito vector-associated novel pathogen Elizabethkingia anophelis.</title>
        <authorList>
            <person name="Teo J."/>
            <person name="Tan S.Y."/>
            <person name="Liu Y."/>
            <person name="Tay M."/>
            <person name="Ding Y."/>
            <person name="Li Y."/>
            <person name="Kjelleberg S."/>
            <person name="Givskov M."/>
            <person name="Lin R.T."/>
            <person name="Yang L."/>
        </authorList>
    </citation>
    <scope>NUCLEOTIDE SEQUENCE</scope>
</reference>
<proteinExistence type="predicted"/>
<reference evidence="1" key="5">
    <citation type="journal article" date="2017" name="Genome Announc.">
        <title>Complete Circularized Genome Sequences of Four Strains of Elizabethkingia anophelis, Including Two Novel Strains Isolated from Wild-Caught Anopheles sinensis.</title>
        <authorList>
            <person name="Pei D."/>
            <person name="Nicholson A.C."/>
            <person name="Jiang J."/>
            <person name="Chen H."/>
            <person name="Whitney A.M."/>
            <person name="Villarma A."/>
            <person name="Bell M."/>
            <person name="Humrighouse B."/>
            <person name="Rowe L.A."/>
            <person name="Sheth M."/>
            <person name="Batra D."/>
            <person name="Juieng P."/>
            <person name="Loparev V.N."/>
            <person name="McQuiston J.R."/>
            <person name="Lan Y."/>
            <person name="Ma Y."/>
            <person name="Xu J."/>
        </authorList>
    </citation>
    <scope>NUCLEOTIDE SEQUENCE</scope>
</reference>
<accession>A0A455ZF61</accession>
<reference evidence="1" key="2">
    <citation type="journal article" date="2014" name="PLoS ONE">
        <title>Insights from the genome annotation of Elizabethkingia anophelis from the malaria vector Anopheles gambiae.</title>
        <authorList>
            <person name="Kukutla P."/>
            <person name="Lindberg B.G."/>
            <person name="Pei D."/>
            <person name="Rayl M."/>
            <person name="Yu W."/>
            <person name="Steritz M."/>
            <person name="Faye I."/>
            <person name="Xu J."/>
        </authorList>
    </citation>
    <scope>NUCLEOTIDE SEQUENCE</scope>
</reference>
<protein>
    <submittedName>
        <fullName evidence="1">Uncharacterized protein</fullName>
    </submittedName>
</protein>
<evidence type="ECO:0000313" key="1">
    <source>
        <dbReference type="EMBL" id="DAC75241.1"/>
    </source>
</evidence>
<dbReference type="AlphaFoldDB" id="A0A455ZF61"/>
<reference evidence="1" key="3">
    <citation type="journal article" date="2016" name="Genome Announc.">
        <title>Complete Genome Sequences of Four Strains from the 2015-2016 Elizabethkingia anophelis Outbreak.</title>
        <authorList>
            <person name="Nicholson A.C."/>
            <person name="Whitney A.M."/>
            <person name="Emery B.D."/>
            <person name="Bell M.E."/>
            <person name="Gartin J.T."/>
            <person name="Humrighouse B.W."/>
            <person name="Loparev V.N."/>
            <person name="Batra D."/>
            <person name="Sheth M."/>
            <person name="Rowe L.A."/>
            <person name="Juieng P."/>
            <person name="Knipe K."/>
            <person name="Gulvik C."/>
            <person name="McQuiston J.R."/>
        </authorList>
    </citation>
    <scope>NUCLEOTIDE SEQUENCE</scope>
</reference>
<organism evidence="1">
    <name type="scientific">Elizabethkingia anophelis</name>
    <dbReference type="NCBI Taxonomy" id="1117645"/>
    <lineage>
        <taxon>Bacteria</taxon>
        <taxon>Pseudomonadati</taxon>
        <taxon>Bacteroidota</taxon>
        <taxon>Flavobacteriia</taxon>
        <taxon>Flavobacteriales</taxon>
        <taxon>Weeksellaceae</taxon>
        <taxon>Elizabethkingia</taxon>
    </lineage>
</organism>
<name>A0A455ZF61_9FLAO</name>
<reference evidence="1" key="7">
    <citation type="journal article" date="2017" name="Sci. Rep.">
        <title>Genomic features, phylogenetic relationships, and comparative genomics of Elizabethkingia anophelis strain EM361-97 isolated in Taiwan.</title>
        <authorList>
            <person name="Lin J.N."/>
            <person name="Lai C.H."/>
            <person name="Yang C.H."/>
            <person name="Huang Y.H."/>
            <person name="Lin H.H."/>
        </authorList>
    </citation>
    <scope>NUCLEOTIDE SEQUENCE</scope>
</reference>